<comment type="caution">
    <text evidence="2">The sequence shown here is derived from an EMBL/GenBank/DDBJ whole genome shotgun (WGS) entry which is preliminary data.</text>
</comment>
<gene>
    <name evidence="2" type="ORF">GCM10009804_70850</name>
</gene>
<dbReference type="PANTHER" id="PTHR35563:SF2">
    <property type="entry name" value="BARREL METAL-DEPENDENT HYDROLASE, PUTATIVE (AFU_ORTHOLOGUE AFUA_1G16240)-RELATED"/>
    <property type="match status" value="1"/>
</dbReference>
<name>A0ABN2EIG1_9ACTN</name>
<dbReference type="InterPro" id="IPR052358">
    <property type="entry name" value="Aro_Compnd_Degr_Hydrolases"/>
</dbReference>
<sequence length="261" mass="28926">MVDSHVHVGRWKYREFGDYLPDMAAAGVAAAVLVQFVGNTDNRYLIDCAETDPARFAVVAMVDPAEAGAVRHVDRLARSEVVRGIRLWASSRSTGNDPLAIWKAIEANGLVASVRGPLSDLAAPAFRRIVEALPDLRIRLEHLGFAVYHELEAADHPDFEAFLQLAEYPQVATMWAGFYANSSAPYPYPIADRFLRAAVRAYGAQRITWSGDWNRPEVQPAEYAQAVDHVRDAAFLTSDQADWILGRSTVELFGLSRRVLS</sequence>
<reference evidence="2 3" key="1">
    <citation type="journal article" date="2019" name="Int. J. Syst. Evol. Microbiol.">
        <title>The Global Catalogue of Microorganisms (GCM) 10K type strain sequencing project: providing services to taxonomists for standard genome sequencing and annotation.</title>
        <authorList>
            <consortium name="The Broad Institute Genomics Platform"/>
            <consortium name="The Broad Institute Genome Sequencing Center for Infectious Disease"/>
            <person name="Wu L."/>
            <person name="Ma J."/>
        </authorList>
    </citation>
    <scope>NUCLEOTIDE SEQUENCE [LARGE SCALE GENOMIC DNA]</scope>
    <source>
        <strain evidence="2 3">JCM 15572</strain>
    </source>
</reference>
<dbReference type="InterPro" id="IPR032466">
    <property type="entry name" value="Metal_Hydrolase"/>
</dbReference>
<dbReference type="PANTHER" id="PTHR35563">
    <property type="entry name" value="BARREL METAL-DEPENDENT HYDROLASE, PUTATIVE (AFU_ORTHOLOGUE AFUA_1G16240)-RELATED"/>
    <property type="match status" value="1"/>
</dbReference>
<dbReference type="Proteomes" id="UP001501705">
    <property type="component" value="Unassembled WGS sequence"/>
</dbReference>
<evidence type="ECO:0000259" key="1">
    <source>
        <dbReference type="Pfam" id="PF04909"/>
    </source>
</evidence>
<dbReference type="EMBL" id="BAAAPH010000034">
    <property type="protein sequence ID" value="GAA1604349.1"/>
    <property type="molecule type" value="Genomic_DNA"/>
</dbReference>
<dbReference type="RefSeq" id="WP_344240877.1">
    <property type="nucleotide sequence ID" value="NZ_BAAAPH010000034.1"/>
</dbReference>
<evidence type="ECO:0000313" key="3">
    <source>
        <dbReference type="Proteomes" id="UP001501705"/>
    </source>
</evidence>
<dbReference type="InterPro" id="IPR006680">
    <property type="entry name" value="Amidohydro-rel"/>
</dbReference>
<accession>A0ABN2EIG1</accession>
<organism evidence="2 3">
    <name type="scientific">Kribbella hippodromi</name>
    <dbReference type="NCBI Taxonomy" id="434347"/>
    <lineage>
        <taxon>Bacteria</taxon>
        <taxon>Bacillati</taxon>
        <taxon>Actinomycetota</taxon>
        <taxon>Actinomycetes</taxon>
        <taxon>Propionibacteriales</taxon>
        <taxon>Kribbellaceae</taxon>
        <taxon>Kribbella</taxon>
    </lineage>
</organism>
<dbReference type="Gene3D" id="3.20.20.140">
    <property type="entry name" value="Metal-dependent hydrolases"/>
    <property type="match status" value="1"/>
</dbReference>
<proteinExistence type="predicted"/>
<keyword evidence="3" id="KW-1185">Reference proteome</keyword>
<dbReference type="SUPFAM" id="SSF51556">
    <property type="entry name" value="Metallo-dependent hydrolases"/>
    <property type="match status" value="1"/>
</dbReference>
<protein>
    <recommendedName>
        <fullName evidence="1">Amidohydrolase-related domain-containing protein</fullName>
    </recommendedName>
</protein>
<evidence type="ECO:0000313" key="2">
    <source>
        <dbReference type="EMBL" id="GAA1604349.1"/>
    </source>
</evidence>
<dbReference type="Pfam" id="PF04909">
    <property type="entry name" value="Amidohydro_2"/>
    <property type="match status" value="1"/>
</dbReference>
<feature type="domain" description="Amidohydrolase-related" evidence="1">
    <location>
        <begin position="15"/>
        <end position="255"/>
    </location>
</feature>